<name>A0A420I5Q8_9PEZI</name>
<dbReference type="InterPro" id="IPR006083">
    <property type="entry name" value="PRK/URK"/>
</dbReference>
<feature type="domain" description="Phosphoribulokinase/uridine kinase" evidence="1">
    <location>
        <begin position="48"/>
        <end position="172"/>
    </location>
</feature>
<dbReference type="AlphaFoldDB" id="A0A420I5Q8"/>
<keyword evidence="2" id="KW-0808">Transferase</keyword>
<comment type="caution">
    <text evidence="2">The sequence shown here is derived from an EMBL/GenBank/DDBJ whole genome shotgun (WGS) entry which is preliminary data.</text>
</comment>
<dbReference type="InterPro" id="IPR027417">
    <property type="entry name" value="P-loop_NTPase"/>
</dbReference>
<dbReference type="STRING" id="62708.A0A420I5Q8"/>
<dbReference type="GO" id="GO:0005524">
    <property type="term" value="F:ATP binding"/>
    <property type="evidence" value="ECO:0007669"/>
    <property type="project" value="InterPro"/>
</dbReference>
<organism evidence="2 3">
    <name type="scientific">Golovinomyces cichoracearum</name>
    <dbReference type="NCBI Taxonomy" id="62708"/>
    <lineage>
        <taxon>Eukaryota</taxon>
        <taxon>Fungi</taxon>
        <taxon>Dikarya</taxon>
        <taxon>Ascomycota</taxon>
        <taxon>Pezizomycotina</taxon>
        <taxon>Leotiomycetes</taxon>
        <taxon>Erysiphales</taxon>
        <taxon>Erysiphaceae</taxon>
        <taxon>Golovinomyces</taxon>
    </lineage>
</organism>
<dbReference type="GO" id="GO:0016301">
    <property type="term" value="F:kinase activity"/>
    <property type="evidence" value="ECO:0007669"/>
    <property type="project" value="UniProtKB-KW"/>
</dbReference>
<dbReference type="PANTHER" id="PTHR10285">
    <property type="entry name" value="URIDINE KINASE"/>
    <property type="match status" value="1"/>
</dbReference>
<keyword evidence="3" id="KW-1185">Reference proteome</keyword>
<evidence type="ECO:0000313" key="3">
    <source>
        <dbReference type="Proteomes" id="UP000283383"/>
    </source>
</evidence>
<reference evidence="2 3" key="1">
    <citation type="journal article" date="2018" name="BMC Genomics">
        <title>Comparative genome analyses reveal sequence features reflecting distinct modes of host-adaptation between dicot and monocot powdery mildew.</title>
        <authorList>
            <person name="Wu Y."/>
            <person name="Ma X."/>
            <person name="Pan Z."/>
            <person name="Kale S.D."/>
            <person name="Song Y."/>
            <person name="King H."/>
            <person name="Zhang Q."/>
            <person name="Presley C."/>
            <person name="Deng X."/>
            <person name="Wei C.I."/>
            <person name="Xiao S."/>
        </authorList>
    </citation>
    <scope>NUCLEOTIDE SEQUENCE [LARGE SCALE GENOMIC DNA]</scope>
    <source>
        <strain evidence="2">UMSG3</strain>
    </source>
</reference>
<sequence>MPGSAPSGVSACIMSADSVPGAYDDKSPICLSFILSLLHRVDKFPLFVGLSGAQGSGKSTLGHMLSRNLSEEHGFPSIVVSIDDFYLTHAEQLAFAEKHKLNKMIQMRGPPGTHDINLARRVFSALREGRECQIPVYDKGAYHGKGDRVPKHQWRIVNQGVKTVTVVILEGWCVGFSQLTHAEIEQKRNLTTNRSLVKQELQNLLDINDKLKEYQDLWSAYLDGLIYIDAKDLRWVYDWREDQEKKLRKEKGNANAMDLQQVIGFVDNYFPAYELYTENLRKTGVISQKGQARRIKQLNLVVGKDRRVLQVLSY</sequence>
<evidence type="ECO:0000259" key="1">
    <source>
        <dbReference type="Pfam" id="PF00485"/>
    </source>
</evidence>
<gene>
    <name evidence="2" type="ORF">GcM3_127016</name>
</gene>
<proteinExistence type="predicted"/>
<protein>
    <submittedName>
        <fullName evidence="2">Putative kinase mug58</fullName>
    </submittedName>
</protein>
<dbReference type="EMBL" id="MCBQ01012765">
    <property type="protein sequence ID" value="RKF64996.1"/>
    <property type="molecule type" value="Genomic_DNA"/>
</dbReference>
<keyword evidence="2" id="KW-0418">Kinase</keyword>
<accession>A0A420I5Q8</accession>
<dbReference type="SUPFAM" id="SSF52540">
    <property type="entry name" value="P-loop containing nucleoside triphosphate hydrolases"/>
    <property type="match status" value="1"/>
</dbReference>
<dbReference type="Proteomes" id="UP000283383">
    <property type="component" value="Unassembled WGS sequence"/>
</dbReference>
<dbReference type="Pfam" id="PF00485">
    <property type="entry name" value="PRK"/>
    <property type="match status" value="1"/>
</dbReference>
<dbReference type="Gene3D" id="3.40.50.300">
    <property type="entry name" value="P-loop containing nucleotide triphosphate hydrolases"/>
    <property type="match status" value="1"/>
</dbReference>
<evidence type="ECO:0000313" key="2">
    <source>
        <dbReference type="EMBL" id="RKF64996.1"/>
    </source>
</evidence>